<evidence type="ECO:0000256" key="8">
    <source>
        <dbReference type="SAM" id="Phobius"/>
    </source>
</evidence>
<dbReference type="Proteomes" id="UP000807504">
    <property type="component" value="Unassembled WGS sequence"/>
</dbReference>
<keyword evidence="8" id="KW-0812">Transmembrane</keyword>
<dbReference type="FunFam" id="2.40.10.10:FF:000015">
    <property type="entry name" value="Atrial natriuretic peptide-converting enzyme"/>
    <property type="match status" value="1"/>
</dbReference>
<keyword evidence="6" id="KW-1015">Disulfide bond</keyword>
<protein>
    <submittedName>
        <fullName evidence="10">Plasma kallikrein like protein</fullName>
    </submittedName>
</protein>
<evidence type="ECO:0000256" key="3">
    <source>
        <dbReference type="ARBA" id="ARBA00022670"/>
    </source>
</evidence>
<comment type="subcellular location">
    <subcellularLocation>
        <location evidence="1">Secreted</location>
    </subcellularLocation>
</comment>
<dbReference type="SMART" id="SM00020">
    <property type="entry name" value="Tryp_SPc"/>
    <property type="match status" value="1"/>
</dbReference>
<evidence type="ECO:0000256" key="7">
    <source>
        <dbReference type="RuleBase" id="RU363034"/>
    </source>
</evidence>
<name>A0A8T0E2M4_ARGBR</name>
<dbReference type="InterPro" id="IPR009003">
    <property type="entry name" value="Peptidase_S1_PA"/>
</dbReference>
<dbReference type="SUPFAM" id="SSF82895">
    <property type="entry name" value="TSP-1 type 1 repeat"/>
    <property type="match status" value="1"/>
</dbReference>
<keyword evidence="3 7" id="KW-0645">Protease</keyword>
<dbReference type="PROSITE" id="PS50240">
    <property type="entry name" value="TRYPSIN_DOM"/>
    <property type="match status" value="1"/>
</dbReference>
<dbReference type="PANTHER" id="PTHR24252:SF7">
    <property type="entry name" value="HYALIN"/>
    <property type="match status" value="1"/>
</dbReference>
<evidence type="ECO:0000259" key="9">
    <source>
        <dbReference type="PROSITE" id="PS50240"/>
    </source>
</evidence>
<dbReference type="InterPro" id="IPR033116">
    <property type="entry name" value="TRYPSIN_SER"/>
</dbReference>
<accession>A0A8T0E2M4</accession>
<dbReference type="GO" id="GO:0006508">
    <property type="term" value="P:proteolysis"/>
    <property type="evidence" value="ECO:0007669"/>
    <property type="project" value="UniProtKB-KW"/>
</dbReference>
<evidence type="ECO:0000256" key="2">
    <source>
        <dbReference type="ARBA" id="ARBA00022525"/>
    </source>
</evidence>
<keyword evidence="8" id="KW-1133">Transmembrane helix</keyword>
<evidence type="ECO:0000256" key="4">
    <source>
        <dbReference type="ARBA" id="ARBA00022801"/>
    </source>
</evidence>
<comment type="caution">
    <text evidence="10">The sequence shown here is derived from an EMBL/GenBank/DDBJ whole genome shotgun (WGS) entry which is preliminary data.</text>
</comment>
<feature type="transmembrane region" description="Helical" evidence="8">
    <location>
        <begin position="54"/>
        <end position="73"/>
    </location>
</feature>
<dbReference type="Pfam" id="PF00089">
    <property type="entry name" value="Trypsin"/>
    <property type="match status" value="1"/>
</dbReference>
<dbReference type="PROSITE" id="PS00134">
    <property type="entry name" value="TRYPSIN_HIS"/>
    <property type="match status" value="1"/>
</dbReference>
<evidence type="ECO:0000256" key="6">
    <source>
        <dbReference type="ARBA" id="ARBA00023157"/>
    </source>
</evidence>
<feature type="domain" description="Peptidase S1" evidence="9">
    <location>
        <begin position="217"/>
        <end position="446"/>
    </location>
</feature>
<dbReference type="SMART" id="SM00209">
    <property type="entry name" value="TSP1"/>
    <property type="match status" value="1"/>
</dbReference>
<dbReference type="InterPro" id="IPR043504">
    <property type="entry name" value="Peptidase_S1_PA_chymotrypsin"/>
</dbReference>
<keyword evidence="8" id="KW-0472">Membrane</keyword>
<dbReference type="CDD" id="cd00190">
    <property type="entry name" value="Tryp_SPc"/>
    <property type="match status" value="1"/>
</dbReference>
<dbReference type="InterPro" id="IPR001254">
    <property type="entry name" value="Trypsin_dom"/>
</dbReference>
<evidence type="ECO:0000313" key="11">
    <source>
        <dbReference type="Proteomes" id="UP000807504"/>
    </source>
</evidence>
<dbReference type="SUPFAM" id="SSF50494">
    <property type="entry name" value="Trypsin-like serine proteases"/>
    <property type="match status" value="1"/>
</dbReference>
<keyword evidence="5 7" id="KW-0720">Serine protease</keyword>
<dbReference type="InterPro" id="IPR036383">
    <property type="entry name" value="TSP1_rpt_sf"/>
</dbReference>
<reference evidence="10" key="2">
    <citation type="submission" date="2020-06" db="EMBL/GenBank/DDBJ databases">
        <authorList>
            <person name="Sheffer M."/>
        </authorList>
    </citation>
    <scope>NUCLEOTIDE SEQUENCE</scope>
</reference>
<keyword evidence="4 7" id="KW-0378">Hydrolase</keyword>
<gene>
    <name evidence="10" type="ORF">HNY73_022959</name>
</gene>
<evidence type="ECO:0000256" key="5">
    <source>
        <dbReference type="ARBA" id="ARBA00022825"/>
    </source>
</evidence>
<dbReference type="PANTHER" id="PTHR24252">
    <property type="entry name" value="ACROSIN-RELATED"/>
    <property type="match status" value="1"/>
</dbReference>
<keyword evidence="11" id="KW-1185">Reference proteome</keyword>
<dbReference type="Gene3D" id="2.20.100.10">
    <property type="entry name" value="Thrombospondin type-1 (TSP1) repeat"/>
    <property type="match status" value="1"/>
</dbReference>
<dbReference type="InterPro" id="IPR000884">
    <property type="entry name" value="TSP1_rpt"/>
</dbReference>
<evidence type="ECO:0000313" key="10">
    <source>
        <dbReference type="EMBL" id="KAF8764932.1"/>
    </source>
</evidence>
<dbReference type="InterPro" id="IPR001314">
    <property type="entry name" value="Peptidase_S1A"/>
</dbReference>
<dbReference type="PRINTS" id="PR00722">
    <property type="entry name" value="CHYMOTRYPSIN"/>
</dbReference>
<dbReference type="GO" id="GO:0004252">
    <property type="term" value="F:serine-type endopeptidase activity"/>
    <property type="evidence" value="ECO:0007669"/>
    <property type="project" value="InterPro"/>
</dbReference>
<evidence type="ECO:0000256" key="1">
    <source>
        <dbReference type="ARBA" id="ARBA00004613"/>
    </source>
</evidence>
<sequence length="449" mass="51842">MCVQLARSDIRQENPRVSHHSNRGFLIDMVIPQTAWRLDIYETEQFVMKWLKNWMVIWIACIICLLICSAVEAKKSKNRVRFKAKNNSTVEEEEIFSPWTRWSRCSRRCTQKRTRRCIHPIVCDRDVLKEQRVCKIARCLFFRKTTNRKNTSVELDAMQERNGNLEDELWILNRVQRRRQKSGVNTETSKIHLLNRFHCGISPIAERSPEIWKHLRIIGGREAQKGSWPWQLALLNRYREPFCGATLIAPKWALTAAHCLRRKLIVRSGEHNLMSIEGTEQESLVVEQYVHPDYDEATVHNDVALLKLKKPFIFDNHTQAACLPQQQDSLDVDSKGIILGWGKHKSTAIYGTDDLHQAEVPIVDPEECQKSYDTYPITQTVICAGYKQGRVDSCAGDSGGPLLVQKKGRWTLFGVTSFGDGCGEKGKYGIYSSVPKYVKWIRRVVFKHS</sequence>
<keyword evidence="2" id="KW-0964">Secreted</keyword>
<dbReference type="InterPro" id="IPR018114">
    <property type="entry name" value="TRYPSIN_HIS"/>
</dbReference>
<dbReference type="PROSITE" id="PS50092">
    <property type="entry name" value="TSP1"/>
    <property type="match status" value="1"/>
</dbReference>
<dbReference type="Gene3D" id="2.40.10.10">
    <property type="entry name" value="Trypsin-like serine proteases"/>
    <property type="match status" value="1"/>
</dbReference>
<dbReference type="AlphaFoldDB" id="A0A8T0E2M4"/>
<reference evidence="10" key="1">
    <citation type="journal article" date="2020" name="bioRxiv">
        <title>Chromosome-level reference genome of the European wasp spider Argiope bruennichi: a resource for studies on range expansion and evolutionary adaptation.</title>
        <authorList>
            <person name="Sheffer M.M."/>
            <person name="Hoppe A."/>
            <person name="Krehenwinkel H."/>
            <person name="Uhl G."/>
            <person name="Kuss A.W."/>
            <person name="Jensen L."/>
            <person name="Jensen C."/>
            <person name="Gillespie R.G."/>
            <person name="Hoff K.J."/>
            <person name="Prost S."/>
        </authorList>
    </citation>
    <scope>NUCLEOTIDE SEQUENCE</scope>
</reference>
<dbReference type="GO" id="GO:0005576">
    <property type="term" value="C:extracellular region"/>
    <property type="evidence" value="ECO:0007669"/>
    <property type="project" value="UniProtKB-SubCell"/>
</dbReference>
<dbReference type="PROSITE" id="PS00135">
    <property type="entry name" value="TRYPSIN_SER"/>
    <property type="match status" value="1"/>
</dbReference>
<organism evidence="10 11">
    <name type="scientific">Argiope bruennichi</name>
    <name type="common">Wasp spider</name>
    <name type="synonym">Aranea bruennichi</name>
    <dbReference type="NCBI Taxonomy" id="94029"/>
    <lineage>
        <taxon>Eukaryota</taxon>
        <taxon>Metazoa</taxon>
        <taxon>Ecdysozoa</taxon>
        <taxon>Arthropoda</taxon>
        <taxon>Chelicerata</taxon>
        <taxon>Arachnida</taxon>
        <taxon>Araneae</taxon>
        <taxon>Araneomorphae</taxon>
        <taxon>Entelegynae</taxon>
        <taxon>Araneoidea</taxon>
        <taxon>Araneidae</taxon>
        <taxon>Argiope</taxon>
    </lineage>
</organism>
<proteinExistence type="predicted"/>
<dbReference type="EMBL" id="JABXBU010002231">
    <property type="protein sequence ID" value="KAF8764932.1"/>
    <property type="molecule type" value="Genomic_DNA"/>
</dbReference>